<dbReference type="EMBL" id="MU793519">
    <property type="protein sequence ID" value="KAJ3781849.1"/>
    <property type="molecule type" value="Genomic_DNA"/>
</dbReference>
<name>A0AA38NK13_9AGAR</name>
<evidence type="ECO:0000313" key="2">
    <source>
        <dbReference type="Proteomes" id="UP001163798"/>
    </source>
</evidence>
<reference evidence="1" key="1">
    <citation type="submission" date="2022-08" db="EMBL/GenBank/DDBJ databases">
        <authorList>
            <consortium name="DOE Joint Genome Institute"/>
            <person name="Min B."/>
            <person name="Riley R."/>
            <person name="Sierra-Patev S."/>
            <person name="Naranjo-Ortiz M."/>
            <person name="Looney B."/>
            <person name="Konkel Z."/>
            <person name="Slot J.C."/>
            <person name="Sakamoto Y."/>
            <person name="Steenwyk J.L."/>
            <person name="Rokas A."/>
            <person name="Carro J."/>
            <person name="Camarero S."/>
            <person name="Ferreira P."/>
            <person name="Molpeceres G."/>
            <person name="Ruiz-Duenas F.J."/>
            <person name="Serrano A."/>
            <person name="Henrissat B."/>
            <person name="Drula E."/>
            <person name="Hughes K.W."/>
            <person name="Mata J.L."/>
            <person name="Ishikawa N.K."/>
            <person name="Vargas-Isla R."/>
            <person name="Ushijima S."/>
            <person name="Smith C.A."/>
            <person name="Ahrendt S."/>
            <person name="Andreopoulos W."/>
            <person name="He G."/>
            <person name="Labutti K."/>
            <person name="Lipzen A."/>
            <person name="Ng V."/>
            <person name="Sandor L."/>
            <person name="Barry K."/>
            <person name="Martinez A.T."/>
            <person name="Xiao Y."/>
            <person name="Gibbons J.G."/>
            <person name="Terashima K."/>
            <person name="Hibbett D.S."/>
            <person name="Grigoriev I.V."/>
        </authorList>
    </citation>
    <scope>NUCLEOTIDE SEQUENCE</scope>
    <source>
        <strain evidence="1">TFB10291</strain>
    </source>
</reference>
<keyword evidence="2" id="KW-1185">Reference proteome</keyword>
<dbReference type="GO" id="GO:0050660">
    <property type="term" value="F:flavin adenine dinucleotide binding"/>
    <property type="evidence" value="ECO:0007669"/>
    <property type="project" value="InterPro"/>
</dbReference>
<organism evidence="1 2">
    <name type="scientific">Lentinula aff. detonsa</name>
    <dbReference type="NCBI Taxonomy" id="2804958"/>
    <lineage>
        <taxon>Eukaryota</taxon>
        <taxon>Fungi</taxon>
        <taxon>Dikarya</taxon>
        <taxon>Basidiomycota</taxon>
        <taxon>Agaricomycotina</taxon>
        <taxon>Agaricomycetes</taxon>
        <taxon>Agaricomycetidae</taxon>
        <taxon>Agaricales</taxon>
        <taxon>Marasmiineae</taxon>
        <taxon>Omphalotaceae</taxon>
        <taxon>Lentinula</taxon>
    </lineage>
</organism>
<comment type="caution">
    <text evidence="1">The sequence shown here is derived from an EMBL/GenBank/DDBJ whole genome shotgun (WGS) entry which is preliminary data.</text>
</comment>
<dbReference type="AlphaFoldDB" id="A0AA38NK13"/>
<dbReference type="Proteomes" id="UP001163798">
    <property type="component" value="Unassembled WGS sequence"/>
</dbReference>
<proteinExistence type="predicted"/>
<evidence type="ECO:0000313" key="1">
    <source>
        <dbReference type="EMBL" id="KAJ3781849.1"/>
    </source>
</evidence>
<dbReference type="SUPFAM" id="SSF56176">
    <property type="entry name" value="FAD-binding/transporter-associated domain-like"/>
    <property type="match status" value="1"/>
</dbReference>
<protein>
    <submittedName>
        <fullName evidence="1">Uncharacterized protein</fullName>
    </submittedName>
</protein>
<sequence>MVVGGISPEGSVGAAGNLGGRSQCIFSSTGTWWIFNVLITYCNSRSLPDLFWALRGGGDGTYGVLTSVTYKTYAPNPLTFIATSRRKLRHIRHCSKSAVSQFVRFTLTLIDLGWGGYAFMSPELFTFTVGETLQGGNANGTRRIEDKPKGYFVSLEGLVGPDGGAYLNDVNSRYVFYEFYPKDMKNF</sequence>
<accession>A0AA38NK13</accession>
<dbReference type="InterPro" id="IPR036318">
    <property type="entry name" value="FAD-bd_PCMH-like_sf"/>
</dbReference>
<gene>
    <name evidence="1" type="ORF">GGU10DRAFT_410062</name>
</gene>
<dbReference type="Gene3D" id="3.30.465.10">
    <property type="match status" value="1"/>
</dbReference>
<dbReference type="InterPro" id="IPR016169">
    <property type="entry name" value="FAD-bd_PCMH_sub2"/>
</dbReference>